<comment type="catalytic activity">
    <reaction evidence="1">
        <text>L-fuconate = 2-dehydro-3-deoxy-L-fuconate + H2O</text>
        <dbReference type="Rhea" id="RHEA:22772"/>
        <dbReference type="ChEBI" id="CHEBI:15377"/>
        <dbReference type="ChEBI" id="CHEBI:21291"/>
        <dbReference type="ChEBI" id="CHEBI:37448"/>
        <dbReference type="EC" id="4.2.1.68"/>
    </reaction>
</comment>
<dbReference type="InterPro" id="IPR029017">
    <property type="entry name" value="Enolase-like_N"/>
</dbReference>
<accession>A0A2A3YK67</accession>
<evidence type="ECO:0000259" key="7">
    <source>
        <dbReference type="SMART" id="SM00922"/>
    </source>
</evidence>
<keyword evidence="6" id="KW-0456">Lyase</keyword>
<evidence type="ECO:0000256" key="2">
    <source>
        <dbReference type="ARBA" id="ARBA00001946"/>
    </source>
</evidence>
<dbReference type="SFLD" id="SFLDS00001">
    <property type="entry name" value="Enolase"/>
    <property type="match status" value="1"/>
</dbReference>
<dbReference type="PANTHER" id="PTHR13794">
    <property type="entry name" value="ENOLASE SUPERFAMILY, MANDELATE RACEMASE"/>
    <property type="match status" value="1"/>
</dbReference>
<dbReference type="InterPro" id="IPR013342">
    <property type="entry name" value="Mandelate_racemase_C"/>
</dbReference>
<dbReference type="SFLD" id="SFLDG00179">
    <property type="entry name" value="mandelate_racemase"/>
    <property type="match status" value="1"/>
</dbReference>
<dbReference type="InterPro" id="IPR036849">
    <property type="entry name" value="Enolase-like_C_sf"/>
</dbReference>
<dbReference type="InterPro" id="IPR029065">
    <property type="entry name" value="Enolase_C-like"/>
</dbReference>
<dbReference type="Proteomes" id="UP000218598">
    <property type="component" value="Unassembled WGS sequence"/>
</dbReference>
<comment type="cofactor">
    <cofactor evidence="2">
        <name>Mg(2+)</name>
        <dbReference type="ChEBI" id="CHEBI:18420"/>
    </cofactor>
</comment>
<dbReference type="AlphaFoldDB" id="A0A2A3YK67"/>
<proteinExistence type="predicted"/>
<dbReference type="PANTHER" id="PTHR13794:SF58">
    <property type="entry name" value="MITOCHONDRIAL ENOLASE SUPERFAMILY MEMBER 1"/>
    <property type="match status" value="1"/>
</dbReference>
<dbReference type="InterPro" id="IPR013341">
    <property type="entry name" value="Mandelate_racemase_N_dom"/>
</dbReference>
<dbReference type="InterPro" id="IPR018110">
    <property type="entry name" value="Mandel_Rmase/mucon_lact_enz_CS"/>
</dbReference>
<dbReference type="Pfam" id="PF02746">
    <property type="entry name" value="MR_MLE_N"/>
    <property type="match status" value="1"/>
</dbReference>
<dbReference type="GO" id="GO:0050023">
    <property type="term" value="F:L-fuconate dehydratase activity"/>
    <property type="evidence" value="ECO:0007669"/>
    <property type="project" value="UniProtKB-EC"/>
</dbReference>
<dbReference type="InterPro" id="IPR034610">
    <property type="entry name" value="L-fuconate_dehydratase"/>
</dbReference>
<reference evidence="8 9" key="1">
    <citation type="journal article" date="2017" name="Elife">
        <title>Extensive horizontal gene transfer in cheese-associated bacteria.</title>
        <authorList>
            <person name="Bonham K.S."/>
            <person name="Wolfe B.E."/>
            <person name="Dutton R.J."/>
        </authorList>
    </citation>
    <scope>NUCLEOTIDE SEQUENCE [LARGE SCALE GENOMIC DNA]</scope>
    <source>
        <strain evidence="8 9">341_9</strain>
    </source>
</reference>
<protein>
    <recommendedName>
        <fullName evidence="3">L-fuconate dehydratase</fullName>
        <ecNumber evidence="3">4.2.1.68</ecNumber>
    </recommendedName>
</protein>
<dbReference type="Gene3D" id="3.30.390.10">
    <property type="entry name" value="Enolase-like, N-terminal domain"/>
    <property type="match status" value="1"/>
</dbReference>
<keyword evidence="4" id="KW-0479">Metal-binding</keyword>
<evidence type="ECO:0000313" key="8">
    <source>
        <dbReference type="EMBL" id="PCC39700.1"/>
    </source>
</evidence>
<evidence type="ECO:0000256" key="6">
    <source>
        <dbReference type="ARBA" id="ARBA00023239"/>
    </source>
</evidence>
<organism evidence="8 9">
    <name type="scientific">Brachybacterium alimentarium</name>
    <dbReference type="NCBI Taxonomy" id="47845"/>
    <lineage>
        <taxon>Bacteria</taxon>
        <taxon>Bacillati</taxon>
        <taxon>Actinomycetota</taxon>
        <taxon>Actinomycetes</taxon>
        <taxon>Micrococcales</taxon>
        <taxon>Dermabacteraceae</taxon>
        <taxon>Brachybacterium</taxon>
    </lineage>
</organism>
<dbReference type="SUPFAM" id="SSF51604">
    <property type="entry name" value="Enolase C-terminal domain-like"/>
    <property type="match status" value="1"/>
</dbReference>
<sequence length="412" mass="45082">MNPDPDYSAAYVELLTSDGEAGEGLVFTIGRGNDVQCAAIEALAGHVVGRDVDALLSGLGNFSRELVGDSQLRWLGPEKGVMHMAIGAVVNAAWDLRARREGKPLWLLLAELAPEQIVDLVDFRYLSDALTRDEALEILRRAEPGKSERIAALQADGVPAYTTTPGWLGYSDEKLIRLLREARDEGFDMVKLKVGADVEDDARRMRIARETMGEGYPIAMDANQRWDVADAVAWLERLAPYDPAWIEEPTSPDDVLAHAAIRRAIAPLRVATGEQMQNRIIAKQLLQAGALDVLQLDASRVGGVNENIAILLLAAKFDIPVCPHAGGVGLCELVQHYAFFDAAAVAGPRSDRYIEYVHHLHEHFEDPVVIDQGSYAAPTNPGSGARMHERSVQEHRFPQGDVWKDLSDADAS</sequence>
<dbReference type="PROSITE" id="PS00909">
    <property type="entry name" value="MR_MLE_2"/>
    <property type="match status" value="1"/>
</dbReference>
<dbReference type="GO" id="GO:0009063">
    <property type="term" value="P:amino acid catabolic process"/>
    <property type="evidence" value="ECO:0007669"/>
    <property type="project" value="InterPro"/>
</dbReference>
<dbReference type="GO" id="GO:0000287">
    <property type="term" value="F:magnesium ion binding"/>
    <property type="evidence" value="ECO:0007669"/>
    <property type="project" value="TreeGrafter"/>
</dbReference>
<dbReference type="EMBL" id="NRGR01000013">
    <property type="protein sequence ID" value="PCC39700.1"/>
    <property type="molecule type" value="Genomic_DNA"/>
</dbReference>
<feature type="domain" description="Mandelate racemase/muconate lactonizing enzyme C-terminal" evidence="7">
    <location>
        <begin position="172"/>
        <end position="268"/>
    </location>
</feature>
<dbReference type="Pfam" id="PF13378">
    <property type="entry name" value="MR_MLE_C"/>
    <property type="match status" value="1"/>
</dbReference>
<dbReference type="OrthoDB" id="9796450at2"/>
<dbReference type="SUPFAM" id="SSF54826">
    <property type="entry name" value="Enolase N-terminal domain-like"/>
    <property type="match status" value="1"/>
</dbReference>
<gene>
    <name evidence="8" type="ORF">CIK66_07995</name>
</gene>
<evidence type="ECO:0000313" key="9">
    <source>
        <dbReference type="Proteomes" id="UP000218598"/>
    </source>
</evidence>
<dbReference type="GO" id="GO:0016052">
    <property type="term" value="P:carbohydrate catabolic process"/>
    <property type="evidence" value="ECO:0007669"/>
    <property type="project" value="InterPro"/>
</dbReference>
<dbReference type="SMART" id="SM00922">
    <property type="entry name" value="MR_MLE"/>
    <property type="match status" value="1"/>
</dbReference>
<dbReference type="InterPro" id="IPR046945">
    <property type="entry name" value="RHMD-like"/>
</dbReference>
<dbReference type="SFLD" id="SFLDF00111">
    <property type="entry name" value="L-fuconate_dehydratase"/>
    <property type="match status" value="1"/>
</dbReference>
<dbReference type="FunFam" id="3.20.20.120:FF:000007">
    <property type="entry name" value="Mitochondrial enolase superfamily member 1"/>
    <property type="match status" value="1"/>
</dbReference>
<evidence type="ECO:0000256" key="4">
    <source>
        <dbReference type="ARBA" id="ARBA00022723"/>
    </source>
</evidence>
<dbReference type="Gene3D" id="3.20.20.120">
    <property type="entry name" value="Enolase-like C-terminal domain"/>
    <property type="match status" value="1"/>
</dbReference>
<dbReference type="EC" id="4.2.1.68" evidence="3"/>
<evidence type="ECO:0000256" key="3">
    <source>
        <dbReference type="ARBA" id="ARBA00013142"/>
    </source>
</evidence>
<evidence type="ECO:0000256" key="5">
    <source>
        <dbReference type="ARBA" id="ARBA00022842"/>
    </source>
</evidence>
<evidence type="ECO:0000256" key="1">
    <source>
        <dbReference type="ARBA" id="ARBA00001737"/>
    </source>
</evidence>
<keyword evidence="9" id="KW-1185">Reference proteome</keyword>
<comment type="caution">
    <text evidence="8">The sequence shown here is derived from an EMBL/GenBank/DDBJ whole genome shotgun (WGS) entry which is preliminary data.</text>
</comment>
<keyword evidence="5" id="KW-0460">Magnesium</keyword>
<name>A0A2A3YK67_9MICO</name>